<protein>
    <submittedName>
        <fullName evidence="1">Uncharacterized protein</fullName>
    </submittedName>
</protein>
<dbReference type="Proteomes" id="UP000828048">
    <property type="component" value="Chromosome 8"/>
</dbReference>
<organism evidence="1 2">
    <name type="scientific">Vaccinium darrowii</name>
    <dbReference type="NCBI Taxonomy" id="229202"/>
    <lineage>
        <taxon>Eukaryota</taxon>
        <taxon>Viridiplantae</taxon>
        <taxon>Streptophyta</taxon>
        <taxon>Embryophyta</taxon>
        <taxon>Tracheophyta</taxon>
        <taxon>Spermatophyta</taxon>
        <taxon>Magnoliopsida</taxon>
        <taxon>eudicotyledons</taxon>
        <taxon>Gunneridae</taxon>
        <taxon>Pentapetalae</taxon>
        <taxon>asterids</taxon>
        <taxon>Ericales</taxon>
        <taxon>Ericaceae</taxon>
        <taxon>Vaccinioideae</taxon>
        <taxon>Vaccinieae</taxon>
        <taxon>Vaccinium</taxon>
    </lineage>
</organism>
<comment type="caution">
    <text evidence="1">The sequence shown here is derived from an EMBL/GenBank/DDBJ whole genome shotgun (WGS) entry which is preliminary data.</text>
</comment>
<keyword evidence="2" id="KW-1185">Reference proteome</keyword>
<evidence type="ECO:0000313" key="1">
    <source>
        <dbReference type="EMBL" id="KAH7852315.1"/>
    </source>
</evidence>
<accession>A0ACB7YHN8</accession>
<dbReference type="EMBL" id="CM037158">
    <property type="protein sequence ID" value="KAH7852315.1"/>
    <property type="molecule type" value="Genomic_DNA"/>
</dbReference>
<name>A0ACB7YHN8_9ERIC</name>
<gene>
    <name evidence="1" type="ORF">Vadar_023277</name>
</gene>
<sequence>MRKLKIEAEKNEERTESFFLTDLAPLSSTKMTMLVELEPGPIDDSVLTRQASHRSARVWDLNGLEESVALTCRRRELSLSRVAIDPRLLPLIEAAGFTGLMKVPFIQLDWHLMQLLRGNPKWKGKGKEESSLGLHLRPRIPGPAGVLQEAMERRATGKGVKTMNTQEFLHRALTVESEDTDFVDNSAWLTAMRQGYLQDPKYTDLATVNKMSNLKRVPLVVTLVKSCVRNQLGEPLLELKDPTGSVWASIHWKAYDEELFPGILKVGTYIILKEIVIFRPTRKSLYLNITLANLQSVIEKSMLD</sequence>
<reference evidence="1 2" key="1">
    <citation type="journal article" date="2021" name="Hortic Res">
        <title>High-quality reference genome and annotation aids understanding of berry development for evergreen blueberry (Vaccinium darrowii).</title>
        <authorList>
            <person name="Yu J."/>
            <person name="Hulse-Kemp A.M."/>
            <person name="Babiker E."/>
            <person name="Staton M."/>
        </authorList>
    </citation>
    <scope>NUCLEOTIDE SEQUENCE [LARGE SCALE GENOMIC DNA]</scope>
    <source>
        <strain evidence="2">cv. NJ 8807/NJ 8810</strain>
        <tissue evidence="1">Young leaf</tissue>
    </source>
</reference>
<evidence type="ECO:0000313" key="2">
    <source>
        <dbReference type="Proteomes" id="UP000828048"/>
    </source>
</evidence>
<proteinExistence type="predicted"/>